<dbReference type="InterPro" id="IPR004101">
    <property type="entry name" value="Mur_ligase_C"/>
</dbReference>
<feature type="binding site" evidence="7">
    <location>
        <position position="469"/>
    </location>
    <ligand>
        <name>meso-2,6-diaminopimelate</name>
        <dbReference type="ChEBI" id="CHEBI:57791"/>
    </ligand>
</feature>
<comment type="similarity">
    <text evidence="1 7">Belongs to the MurCDEF family. MurE subfamily.</text>
</comment>
<dbReference type="InterPro" id="IPR035911">
    <property type="entry name" value="MurE/MurF_N"/>
</dbReference>
<feature type="binding site" evidence="7">
    <location>
        <position position="186"/>
    </location>
    <ligand>
        <name>UDP-N-acetyl-alpha-D-muramoyl-L-alanyl-D-glutamate</name>
        <dbReference type="ChEBI" id="CHEBI:83900"/>
    </ligand>
</feature>
<dbReference type="NCBIfam" id="NF001124">
    <property type="entry name" value="PRK00139.1-2"/>
    <property type="match status" value="1"/>
</dbReference>
<keyword evidence="7 12" id="KW-0436">Ligase</keyword>
<keyword evidence="3 7" id="KW-0133">Cell shape</keyword>
<dbReference type="InterPro" id="IPR000713">
    <property type="entry name" value="Mur_ligase_N"/>
</dbReference>
<dbReference type="InterPro" id="IPR036615">
    <property type="entry name" value="Mur_ligase_C_dom_sf"/>
</dbReference>
<evidence type="ECO:0000256" key="7">
    <source>
        <dbReference type="HAMAP-Rule" id="MF_00208"/>
    </source>
</evidence>
<dbReference type="SUPFAM" id="SSF53623">
    <property type="entry name" value="MurD-like peptide ligases, catalytic domain"/>
    <property type="match status" value="1"/>
</dbReference>
<dbReference type="AlphaFoldDB" id="A0A0K1PEA3"/>
<comment type="pathway">
    <text evidence="7 8">Cell wall biogenesis; peptidoglycan biosynthesis.</text>
</comment>
<evidence type="ECO:0000313" key="13">
    <source>
        <dbReference type="Proteomes" id="UP000055590"/>
    </source>
</evidence>
<keyword evidence="13" id="KW-1185">Reference proteome</keyword>
<evidence type="ECO:0000256" key="3">
    <source>
        <dbReference type="ARBA" id="ARBA00022960"/>
    </source>
</evidence>
<evidence type="ECO:0000259" key="11">
    <source>
        <dbReference type="Pfam" id="PF08245"/>
    </source>
</evidence>
<feature type="binding site" evidence="7">
    <location>
        <position position="380"/>
    </location>
    <ligand>
        <name>meso-2,6-diaminopimelate</name>
        <dbReference type="ChEBI" id="CHEBI:57791"/>
    </ligand>
</feature>
<dbReference type="EMBL" id="CP012332">
    <property type="protein sequence ID" value="AKU91868.1"/>
    <property type="molecule type" value="Genomic_DNA"/>
</dbReference>
<dbReference type="Pfam" id="PF08245">
    <property type="entry name" value="Mur_ligase_M"/>
    <property type="match status" value="1"/>
</dbReference>
<dbReference type="SUPFAM" id="SSF53244">
    <property type="entry name" value="MurD-like peptide ligases, peptide-binding domain"/>
    <property type="match status" value="1"/>
</dbReference>
<feature type="short sequence motif" description="Meso-diaminopimelate recognition motif" evidence="7">
    <location>
        <begin position="404"/>
        <end position="407"/>
    </location>
</feature>
<dbReference type="Pfam" id="PF02875">
    <property type="entry name" value="Mur_ligase_C"/>
    <property type="match status" value="1"/>
</dbReference>
<gene>
    <name evidence="7" type="primary">murE</name>
    <name evidence="12" type="ORF">AKJ08_2255</name>
</gene>
<dbReference type="Pfam" id="PF01225">
    <property type="entry name" value="Mur_ligase"/>
    <property type="match status" value="1"/>
</dbReference>
<dbReference type="PANTHER" id="PTHR23135">
    <property type="entry name" value="MUR LIGASE FAMILY MEMBER"/>
    <property type="match status" value="1"/>
</dbReference>
<keyword evidence="4 7" id="KW-0573">Peptidoglycan synthesis</keyword>
<protein>
    <recommendedName>
        <fullName evidence="7">UDP-N-acetylmuramoyl-L-alanyl-D-glutamate--2,6-diaminopimelate ligase</fullName>
        <ecNumber evidence="7">6.3.2.13</ecNumber>
    </recommendedName>
    <alternativeName>
        <fullName evidence="7">Meso-A2pm-adding enzyme</fullName>
    </alternativeName>
    <alternativeName>
        <fullName evidence="7">Meso-diaminopimelate-adding enzyme</fullName>
    </alternativeName>
    <alternativeName>
        <fullName evidence="7">UDP-MurNAc-L-Ala-D-Glu:meso-diaminopimelate ligase</fullName>
    </alternativeName>
    <alternativeName>
        <fullName evidence="7">UDP-MurNAc-tripeptide synthetase</fullName>
    </alternativeName>
    <alternativeName>
        <fullName evidence="7">UDP-N-acetylmuramyl-tripeptide synthetase</fullName>
    </alternativeName>
</protein>
<dbReference type="KEGG" id="vin:AKJ08_2255"/>
<accession>A0A0K1PEA3</accession>
<evidence type="ECO:0000256" key="2">
    <source>
        <dbReference type="ARBA" id="ARBA00022618"/>
    </source>
</evidence>
<dbReference type="Proteomes" id="UP000055590">
    <property type="component" value="Chromosome"/>
</dbReference>
<feature type="binding site" evidence="7">
    <location>
        <begin position="109"/>
        <end position="115"/>
    </location>
    <ligand>
        <name>ATP</name>
        <dbReference type="ChEBI" id="CHEBI:30616"/>
    </ligand>
</feature>
<evidence type="ECO:0000313" key="12">
    <source>
        <dbReference type="EMBL" id="AKU91868.1"/>
    </source>
</evidence>
<feature type="domain" description="Mur ligase central" evidence="11">
    <location>
        <begin position="107"/>
        <end position="309"/>
    </location>
</feature>
<comment type="catalytic activity">
    <reaction evidence="7">
        <text>UDP-N-acetyl-alpha-D-muramoyl-L-alanyl-D-glutamate + meso-2,6-diaminopimelate + ATP = UDP-N-acetyl-alpha-D-muramoyl-L-alanyl-gamma-D-glutamyl-meso-2,6-diaminopimelate + ADP + phosphate + H(+)</text>
        <dbReference type="Rhea" id="RHEA:23676"/>
        <dbReference type="ChEBI" id="CHEBI:15378"/>
        <dbReference type="ChEBI" id="CHEBI:30616"/>
        <dbReference type="ChEBI" id="CHEBI:43474"/>
        <dbReference type="ChEBI" id="CHEBI:57791"/>
        <dbReference type="ChEBI" id="CHEBI:83900"/>
        <dbReference type="ChEBI" id="CHEBI:83905"/>
        <dbReference type="ChEBI" id="CHEBI:456216"/>
        <dbReference type="EC" id="6.3.2.13"/>
    </reaction>
</comment>
<proteinExistence type="inferred from homology"/>
<dbReference type="InterPro" id="IPR013221">
    <property type="entry name" value="Mur_ligase_cen"/>
</dbReference>
<keyword evidence="5 7" id="KW-0131">Cell cycle</keyword>
<evidence type="ECO:0000256" key="1">
    <source>
        <dbReference type="ARBA" id="ARBA00005898"/>
    </source>
</evidence>
<dbReference type="GO" id="GO:0009252">
    <property type="term" value="P:peptidoglycan biosynthetic process"/>
    <property type="evidence" value="ECO:0007669"/>
    <property type="project" value="UniProtKB-UniRule"/>
</dbReference>
<dbReference type="PANTHER" id="PTHR23135:SF4">
    <property type="entry name" value="UDP-N-ACETYLMURAMOYL-L-ALANYL-D-GLUTAMATE--2,6-DIAMINOPIMELATE LIGASE MURE HOMOLOG, CHLOROPLASTIC"/>
    <property type="match status" value="1"/>
</dbReference>
<dbReference type="GO" id="GO:0000287">
    <property type="term" value="F:magnesium ion binding"/>
    <property type="evidence" value="ECO:0007669"/>
    <property type="project" value="UniProtKB-UniRule"/>
</dbReference>
<dbReference type="NCBIfam" id="TIGR01085">
    <property type="entry name" value="murE"/>
    <property type="match status" value="1"/>
</dbReference>
<dbReference type="UniPathway" id="UPA00219"/>
<dbReference type="HAMAP" id="MF_00208">
    <property type="entry name" value="MurE"/>
    <property type="match status" value="1"/>
</dbReference>
<feature type="domain" description="Mur ligase N-terminal catalytic" evidence="9">
    <location>
        <begin position="22"/>
        <end position="92"/>
    </location>
</feature>
<dbReference type="GO" id="GO:0005737">
    <property type="term" value="C:cytoplasm"/>
    <property type="evidence" value="ECO:0007669"/>
    <property type="project" value="UniProtKB-SubCell"/>
</dbReference>
<sequence>MRLSQLIADVGGSLPPGTPDPEIRAVTADSREAGDGALFVCVAGGSRDGHDFAAQAAAKGAAAILVEREVDAPGALVIRVASTRAALARCAAALQGHPEEKLSLVGITGTNGKTTVSWLFRSIAVAAGSSCGVIGTTGAFAGAKELPTTHTTPDSVSLSKLLGTMVAEGCDSAVLEVSSHALEQGRVEGLRFAAAAFTNLTRDHLDYHGSMEAYFEAKARLFSDHLRDGGAAVINADDAWGRQLAESVDPTTLLRFSIDDSACEIFARNVEFSDAGIRADVATPAGGFALRSPLVGAHNLQNLLCATGLALACGHGLEAIAKGLFGAHGAPGRLERVDGEGFSAFVDYAHTDDALARVCAALRQAGKGRLLVVFGCGGDRDKGKRPLMGEVAARAADLAIVTSDNPRSERPEEIIAGILPGLERAGSRRLSHEEARAGALGFAVEPDRRSAIELAVACARPGDFVLVAGKGHETYQLVGDQRLHFDDREELRRALGSRMDR</sequence>
<comment type="function">
    <text evidence="7">Catalyzes the addition of meso-diaminopimelic acid to the nucleotide precursor UDP-N-acetylmuramoyl-L-alanyl-D-glutamate (UMAG) in the biosynthesis of bacterial cell-wall peptidoglycan.</text>
</comment>
<feature type="binding site" evidence="7">
    <location>
        <begin position="404"/>
        <end position="407"/>
    </location>
    <ligand>
        <name>meso-2,6-diaminopimelate</name>
        <dbReference type="ChEBI" id="CHEBI:57791"/>
    </ligand>
</feature>
<organism evidence="12 13">
    <name type="scientific">Vulgatibacter incomptus</name>
    <dbReference type="NCBI Taxonomy" id="1391653"/>
    <lineage>
        <taxon>Bacteria</taxon>
        <taxon>Pseudomonadati</taxon>
        <taxon>Myxococcota</taxon>
        <taxon>Myxococcia</taxon>
        <taxon>Myxococcales</taxon>
        <taxon>Cystobacterineae</taxon>
        <taxon>Vulgatibacteraceae</taxon>
        <taxon>Vulgatibacter</taxon>
    </lineage>
</organism>
<evidence type="ECO:0000256" key="5">
    <source>
        <dbReference type="ARBA" id="ARBA00023306"/>
    </source>
</evidence>
<comment type="PTM">
    <text evidence="7">Carboxylation is probably crucial for Mg(2+) binding and, consequently, for the gamma-phosphate positioning of ATP.</text>
</comment>
<keyword evidence="7" id="KW-0067">ATP-binding</keyword>
<dbReference type="InterPro" id="IPR005761">
    <property type="entry name" value="UDP-N-AcMur-Glu-dNH2Pim_ligase"/>
</dbReference>
<comment type="subcellular location">
    <subcellularLocation>
        <location evidence="7 8">Cytoplasm</location>
    </subcellularLocation>
</comment>
<evidence type="ECO:0000256" key="4">
    <source>
        <dbReference type="ARBA" id="ARBA00022984"/>
    </source>
</evidence>
<feature type="binding site" evidence="7">
    <location>
        <position position="30"/>
    </location>
    <ligand>
        <name>UDP-N-acetyl-alpha-D-muramoyl-L-alanyl-D-glutamate</name>
        <dbReference type="ChEBI" id="CHEBI:83900"/>
    </ligand>
</feature>
<keyword evidence="7" id="KW-0547">Nucleotide-binding</keyword>
<evidence type="ECO:0000259" key="9">
    <source>
        <dbReference type="Pfam" id="PF01225"/>
    </source>
</evidence>
<comment type="cofactor">
    <cofactor evidence="7">
        <name>Mg(2+)</name>
        <dbReference type="ChEBI" id="CHEBI:18420"/>
    </cofactor>
</comment>
<reference evidence="12 13" key="1">
    <citation type="submission" date="2015-08" db="EMBL/GenBank/DDBJ databases">
        <authorList>
            <person name="Babu N.S."/>
            <person name="Beckwith C.J."/>
            <person name="Beseler K.G."/>
            <person name="Brison A."/>
            <person name="Carone J.V."/>
            <person name="Caskin T.P."/>
            <person name="Diamond M."/>
            <person name="Durham M.E."/>
            <person name="Foxe J.M."/>
            <person name="Go M."/>
            <person name="Henderson B.A."/>
            <person name="Jones I.B."/>
            <person name="McGettigan J.A."/>
            <person name="Micheletti S.J."/>
            <person name="Nasrallah M.E."/>
            <person name="Ortiz D."/>
            <person name="Piller C.R."/>
            <person name="Privatt S.R."/>
            <person name="Schneider S.L."/>
            <person name="Sharp S."/>
            <person name="Smith T.C."/>
            <person name="Stanton J.D."/>
            <person name="Ullery H.E."/>
            <person name="Wilson R.J."/>
            <person name="Serrano M.G."/>
            <person name="Buck G."/>
            <person name="Lee V."/>
            <person name="Wang Y."/>
            <person name="Carvalho R."/>
            <person name="Voegtly L."/>
            <person name="Shi R."/>
            <person name="Duckworth R."/>
            <person name="Johnson A."/>
            <person name="Loviza R."/>
            <person name="Walstead R."/>
            <person name="Shah Z."/>
            <person name="Kiflezghi M."/>
            <person name="Wade K."/>
            <person name="Ball S.L."/>
            <person name="Bradley K.W."/>
            <person name="Asai D.J."/>
            <person name="Bowman C.A."/>
            <person name="Russell D.A."/>
            <person name="Pope W.H."/>
            <person name="Jacobs-Sera D."/>
            <person name="Hendrix R.W."/>
            <person name="Hatfull G.F."/>
        </authorList>
    </citation>
    <scope>NUCLEOTIDE SEQUENCE [LARGE SCALE GENOMIC DNA]</scope>
    <source>
        <strain evidence="12 13">DSM 27710</strain>
    </source>
</reference>
<evidence type="ECO:0000259" key="10">
    <source>
        <dbReference type="Pfam" id="PF02875"/>
    </source>
</evidence>
<dbReference type="GO" id="GO:0051301">
    <property type="term" value="P:cell division"/>
    <property type="evidence" value="ECO:0007669"/>
    <property type="project" value="UniProtKB-KW"/>
</dbReference>
<dbReference type="GO" id="GO:0071555">
    <property type="term" value="P:cell wall organization"/>
    <property type="evidence" value="ECO:0007669"/>
    <property type="project" value="UniProtKB-KW"/>
</dbReference>
<dbReference type="Gene3D" id="3.40.1190.10">
    <property type="entry name" value="Mur-like, catalytic domain"/>
    <property type="match status" value="1"/>
</dbReference>
<keyword evidence="7" id="KW-0963">Cytoplasm</keyword>
<dbReference type="Gene3D" id="3.90.190.20">
    <property type="entry name" value="Mur ligase, C-terminal domain"/>
    <property type="match status" value="1"/>
</dbReference>
<dbReference type="OrthoDB" id="9800958at2"/>
<feature type="binding site" evidence="7">
    <location>
        <position position="178"/>
    </location>
    <ligand>
        <name>UDP-N-acetyl-alpha-D-muramoyl-L-alanyl-D-glutamate</name>
        <dbReference type="ChEBI" id="CHEBI:83900"/>
    </ligand>
</feature>
<keyword evidence="7" id="KW-0460">Magnesium</keyword>
<feature type="binding site" evidence="7">
    <location>
        <position position="184"/>
    </location>
    <ligand>
        <name>UDP-N-acetyl-alpha-D-muramoyl-L-alanyl-D-glutamate</name>
        <dbReference type="ChEBI" id="CHEBI:83900"/>
    </ligand>
</feature>
<feature type="binding site" evidence="7">
    <location>
        <begin position="151"/>
        <end position="152"/>
    </location>
    <ligand>
        <name>UDP-N-acetyl-alpha-D-muramoyl-L-alanyl-D-glutamate</name>
        <dbReference type="ChEBI" id="CHEBI:83900"/>
    </ligand>
</feature>
<name>A0A0K1PEA3_9BACT</name>
<dbReference type="SUPFAM" id="SSF63418">
    <property type="entry name" value="MurE/MurF N-terminal domain"/>
    <property type="match status" value="1"/>
</dbReference>
<keyword evidence="2 7" id="KW-0132">Cell division</keyword>
<dbReference type="InterPro" id="IPR036565">
    <property type="entry name" value="Mur-like_cat_sf"/>
</dbReference>
<feature type="modified residue" description="N6-carboxylysine" evidence="7">
    <location>
        <position position="218"/>
    </location>
</feature>
<comment type="caution">
    <text evidence="7">Lacks conserved residue(s) required for the propagation of feature annotation.</text>
</comment>
<dbReference type="EC" id="6.3.2.13" evidence="7"/>
<evidence type="ECO:0000256" key="8">
    <source>
        <dbReference type="RuleBase" id="RU004135"/>
    </source>
</evidence>
<dbReference type="STRING" id="1391653.AKJ08_2255"/>
<dbReference type="GO" id="GO:0005524">
    <property type="term" value="F:ATP binding"/>
    <property type="evidence" value="ECO:0007669"/>
    <property type="project" value="UniProtKB-UniRule"/>
</dbReference>
<dbReference type="Gene3D" id="3.40.1390.10">
    <property type="entry name" value="MurE/MurF, N-terminal domain"/>
    <property type="match status" value="1"/>
</dbReference>
<dbReference type="GO" id="GO:0008765">
    <property type="term" value="F:UDP-N-acetylmuramoylalanyl-D-glutamate-2,6-diaminopimelate ligase activity"/>
    <property type="evidence" value="ECO:0007669"/>
    <property type="project" value="UniProtKB-UniRule"/>
</dbReference>
<dbReference type="NCBIfam" id="NF001126">
    <property type="entry name" value="PRK00139.1-4"/>
    <property type="match status" value="1"/>
</dbReference>
<dbReference type="GO" id="GO:0008360">
    <property type="term" value="P:regulation of cell shape"/>
    <property type="evidence" value="ECO:0007669"/>
    <property type="project" value="UniProtKB-KW"/>
</dbReference>
<feature type="domain" description="Mur ligase C-terminal" evidence="10">
    <location>
        <begin position="332"/>
        <end position="471"/>
    </location>
</feature>
<feature type="binding site" evidence="7">
    <location>
        <position position="473"/>
    </location>
    <ligand>
        <name>meso-2,6-diaminopimelate</name>
        <dbReference type="ChEBI" id="CHEBI:57791"/>
    </ligand>
</feature>
<evidence type="ECO:0000256" key="6">
    <source>
        <dbReference type="ARBA" id="ARBA00023316"/>
    </source>
</evidence>
<dbReference type="RefSeq" id="WP_050726117.1">
    <property type="nucleotide sequence ID" value="NZ_CP012332.1"/>
</dbReference>
<dbReference type="PATRIC" id="fig|1391653.3.peg.2354"/>
<keyword evidence="6 7" id="KW-0961">Cell wall biogenesis/degradation</keyword>